<keyword evidence="6" id="KW-0645">Protease</keyword>
<dbReference type="InterPro" id="IPR035952">
    <property type="entry name" value="Rhomboid-like_sf"/>
</dbReference>
<dbReference type="GO" id="GO:0016020">
    <property type="term" value="C:membrane"/>
    <property type="evidence" value="ECO:0007669"/>
    <property type="project" value="UniProtKB-SubCell"/>
</dbReference>
<reference evidence="6" key="1">
    <citation type="journal article" date="2021" name="PeerJ">
        <title>Extensive microbial diversity within the chicken gut microbiome revealed by metagenomics and culture.</title>
        <authorList>
            <person name="Gilroy R."/>
            <person name="Ravi A."/>
            <person name="Getino M."/>
            <person name="Pursley I."/>
            <person name="Horton D.L."/>
            <person name="Alikhan N.F."/>
            <person name="Baker D."/>
            <person name="Gharbi K."/>
            <person name="Hall N."/>
            <person name="Watson M."/>
            <person name="Adriaenssens E.M."/>
            <person name="Foster-Nyarko E."/>
            <person name="Jarju S."/>
            <person name="Secka A."/>
            <person name="Antonio M."/>
            <person name="Oren A."/>
            <person name="Chaudhuri R.R."/>
            <person name="La Ragione R."/>
            <person name="Hildebrand F."/>
            <person name="Pallen M.J."/>
        </authorList>
    </citation>
    <scope>NUCLEOTIDE SEQUENCE</scope>
    <source>
        <strain evidence="6">CHK189-11263</strain>
    </source>
</reference>
<evidence type="ECO:0000256" key="5">
    <source>
        <dbReference type="SAM" id="Phobius"/>
    </source>
</evidence>
<dbReference type="AlphaFoldDB" id="A0A9D2MBG5"/>
<keyword evidence="2 5" id="KW-0812">Transmembrane</keyword>
<name>A0A9D2MBG5_9FIRM</name>
<accession>A0A9D2MBG5</accession>
<dbReference type="Gene3D" id="1.20.1540.10">
    <property type="entry name" value="Rhomboid-like"/>
    <property type="match status" value="1"/>
</dbReference>
<comment type="caution">
    <text evidence="6">The sequence shown here is derived from an EMBL/GenBank/DDBJ whole genome shotgun (WGS) entry which is preliminary data.</text>
</comment>
<keyword evidence="6" id="KW-0378">Hydrolase</keyword>
<evidence type="ECO:0000256" key="2">
    <source>
        <dbReference type="ARBA" id="ARBA00022692"/>
    </source>
</evidence>
<evidence type="ECO:0000256" key="4">
    <source>
        <dbReference type="ARBA" id="ARBA00023136"/>
    </source>
</evidence>
<feature type="transmembrane region" description="Helical" evidence="5">
    <location>
        <begin position="41"/>
        <end position="69"/>
    </location>
</feature>
<feature type="transmembrane region" description="Helical" evidence="5">
    <location>
        <begin position="168"/>
        <end position="190"/>
    </location>
</feature>
<evidence type="ECO:0000256" key="3">
    <source>
        <dbReference type="ARBA" id="ARBA00022989"/>
    </source>
</evidence>
<dbReference type="EMBL" id="DWYC01000049">
    <property type="protein sequence ID" value="HJB56874.1"/>
    <property type="molecule type" value="Genomic_DNA"/>
</dbReference>
<dbReference type="Proteomes" id="UP000824208">
    <property type="component" value="Unassembled WGS sequence"/>
</dbReference>
<keyword evidence="3 5" id="KW-1133">Transmembrane helix</keyword>
<evidence type="ECO:0000313" key="6">
    <source>
        <dbReference type="EMBL" id="HJB56874.1"/>
    </source>
</evidence>
<feature type="transmembrane region" description="Helical" evidence="5">
    <location>
        <begin position="113"/>
        <end position="136"/>
    </location>
</feature>
<feature type="transmembrane region" description="Helical" evidence="5">
    <location>
        <begin position="9"/>
        <end position="29"/>
    </location>
</feature>
<dbReference type="SUPFAM" id="SSF144091">
    <property type="entry name" value="Rhomboid-like"/>
    <property type="match status" value="1"/>
</dbReference>
<feature type="transmembrane region" description="Helical" evidence="5">
    <location>
        <begin position="81"/>
        <end position="101"/>
    </location>
</feature>
<dbReference type="GO" id="GO:0006508">
    <property type="term" value="P:proteolysis"/>
    <property type="evidence" value="ECO:0007669"/>
    <property type="project" value="UniProtKB-KW"/>
</dbReference>
<gene>
    <name evidence="6" type="ORF">H9714_04900</name>
</gene>
<proteinExistence type="predicted"/>
<reference evidence="6" key="2">
    <citation type="submission" date="2021-04" db="EMBL/GenBank/DDBJ databases">
        <authorList>
            <person name="Gilroy R."/>
        </authorList>
    </citation>
    <scope>NUCLEOTIDE SEQUENCE</scope>
    <source>
        <strain evidence="6">CHK189-11263</strain>
    </source>
</reference>
<protein>
    <submittedName>
        <fullName evidence="6">Rhomboid family intramembrane serine protease</fullName>
    </submittedName>
</protein>
<sequence>MNVIVMGTVLVYLLDMFSGGISFSSLLYFSPYRVIHHFELWRVITFLFVPSSGGVLLVALELYFYWFVGSALEREWGTAKFSLFYLAGVVLNILYGFLAYAAGAAGVVVTMRYINLSLFFAFATLYPNLQVLLFFLLPIKVKWLAWFDAAVFAWSVLSNLLALNLAGALLPVIALLNYFLFFGSDLLAAANHTRRRVQYQTSRQTINFKKATRQAQQQKGYLHKCAVCGKTDTDYPDMEFRYCSKCNGYYCYCKDHINNHVHIQ</sequence>
<dbReference type="GO" id="GO:0008233">
    <property type="term" value="F:peptidase activity"/>
    <property type="evidence" value="ECO:0007669"/>
    <property type="project" value="UniProtKB-KW"/>
</dbReference>
<evidence type="ECO:0000313" key="7">
    <source>
        <dbReference type="Proteomes" id="UP000824208"/>
    </source>
</evidence>
<evidence type="ECO:0000256" key="1">
    <source>
        <dbReference type="ARBA" id="ARBA00004141"/>
    </source>
</evidence>
<feature type="transmembrane region" description="Helical" evidence="5">
    <location>
        <begin position="143"/>
        <end position="162"/>
    </location>
</feature>
<keyword evidence="4 5" id="KW-0472">Membrane</keyword>
<organism evidence="6 7">
    <name type="scientific">Candidatus Flavonifractor intestinipullorum</name>
    <dbReference type="NCBI Taxonomy" id="2838587"/>
    <lineage>
        <taxon>Bacteria</taxon>
        <taxon>Bacillati</taxon>
        <taxon>Bacillota</taxon>
        <taxon>Clostridia</taxon>
        <taxon>Eubacteriales</taxon>
        <taxon>Oscillospiraceae</taxon>
        <taxon>Flavonifractor</taxon>
    </lineage>
</organism>
<comment type="subcellular location">
    <subcellularLocation>
        <location evidence="1">Membrane</location>
        <topology evidence="1">Multi-pass membrane protein</topology>
    </subcellularLocation>
</comment>